<proteinExistence type="predicted"/>
<sequence>MGSLGFMGQAETQPSTSKCKKYRKLLDDCGAVNYASVPRKLRSAIQKRGRESITLKEPHHLNNADGTLKNCAKKSKRKQNMKQGHITNDEKEVAETLYALSNMFSDAKETNNKLELNGEPSETKSLTIQETESTTTATEDTAIPTLNKLVDSTAQELPFSKQLDIPSASGVQSDISLGSRTKMSTFDMNPSDKQTNDLERVAAPGNRYGRHYYPTENGNNGLYQSHSLSAFGNLGSKTQPSCQKSSTDKLPSWLENANRTRQHRVTENIVATDKCPKVVGESKNSWKRCSAHVYISRLINVLKISETKEGRLSEKPTQSMCGNLNSAADSGEIQNAILLHKRLLQNQRQGSEFLSLSAGGCNLDANRAGQSYEALNKFHNSYLQSQNHSSVPFSLPQNFPGCTSAAAAAPQVQRSPYLSSVVDSRVMMRQLESQHQNRNYQVQTEYNARGLEWQNGGRDPSLLLNYAQGYFPHLHSEISSKYQQFSPSQLQFMAINSSMPLANSKRGGNSCF</sequence>
<evidence type="ECO:0000313" key="3">
    <source>
        <dbReference type="Proteomes" id="UP001634393"/>
    </source>
</evidence>
<feature type="region of interest" description="Disordered" evidence="1">
    <location>
        <begin position="110"/>
        <end position="142"/>
    </location>
</feature>
<feature type="compositionally biased region" description="Low complexity" evidence="1">
    <location>
        <begin position="127"/>
        <end position="142"/>
    </location>
</feature>
<dbReference type="PANTHER" id="PTHR34792:SF1">
    <property type="entry name" value="OS02G0121500 PROTEIN"/>
    <property type="match status" value="1"/>
</dbReference>
<dbReference type="PANTHER" id="PTHR34792">
    <property type="entry name" value="OS02G0121500 PROTEIN"/>
    <property type="match status" value="1"/>
</dbReference>
<dbReference type="AlphaFoldDB" id="A0ABD3TTW6"/>
<comment type="caution">
    <text evidence="2">The sequence shown here is derived from an EMBL/GenBank/DDBJ whole genome shotgun (WGS) entry which is preliminary data.</text>
</comment>
<dbReference type="Proteomes" id="UP001634393">
    <property type="component" value="Unassembled WGS sequence"/>
</dbReference>
<name>A0ABD3TTW6_9LAMI</name>
<gene>
    <name evidence="2" type="ORF">ACJIZ3_024813</name>
</gene>
<dbReference type="EMBL" id="JBJXBP010000003">
    <property type="protein sequence ID" value="KAL3840222.1"/>
    <property type="molecule type" value="Genomic_DNA"/>
</dbReference>
<protein>
    <submittedName>
        <fullName evidence="2">Uncharacterized protein</fullName>
    </submittedName>
</protein>
<keyword evidence="3" id="KW-1185">Reference proteome</keyword>
<evidence type="ECO:0000256" key="1">
    <source>
        <dbReference type="SAM" id="MobiDB-lite"/>
    </source>
</evidence>
<accession>A0ABD3TTW6</accession>
<dbReference type="InterPro" id="IPR040305">
    <property type="entry name" value="At1g75730-like"/>
</dbReference>
<evidence type="ECO:0000313" key="2">
    <source>
        <dbReference type="EMBL" id="KAL3840222.1"/>
    </source>
</evidence>
<reference evidence="2 3" key="1">
    <citation type="submission" date="2024-12" db="EMBL/GenBank/DDBJ databases">
        <title>The unique morphological basis and parallel evolutionary history of personate flowers in Penstemon.</title>
        <authorList>
            <person name="Depatie T.H."/>
            <person name="Wessinger C.A."/>
        </authorList>
    </citation>
    <scope>NUCLEOTIDE SEQUENCE [LARGE SCALE GENOMIC DNA]</scope>
    <source>
        <strain evidence="2">WTNN_2</strain>
        <tissue evidence="2">Leaf</tissue>
    </source>
</reference>
<organism evidence="2 3">
    <name type="scientific">Penstemon smallii</name>
    <dbReference type="NCBI Taxonomy" id="265156"/>
    <lineage>
        <taxon>Eukaryota</taxon>
        <taxon>Viridiplantae</taxon>
        <taxon>Streptophyta</taxon>
        <taxon>Embryophyta</taxon>
        <taxon>Tracheophyta</taxon>
        <taxon>Spermatophyta</taxon>
        <taxon>Magnoliopsida</taxon>
        <taxon>eudicotyledons</taxon>
        <taxon>Gunneridae</taxon>
        <taxon>Pentapetalae</taxon>
        <taxon>asterids</taxon>
        <taxon>lamiids</taxon>
        <taxon>Lamiales</taxon>
        <taxon>Plantaginaceae</taxon>
        <taxon>Cheloneae</taxon>
        <taxon>Penstemon</taxon>
    </lineage>
</organism>